<sequence length="72" mass="8244">MRVGAGVPQRSILGPVLYTLYVSNFLRDRFTRQQYLGCYADDTAIATRSLKADLRYVPCRLCKVLVKLTKLF</sequence>
<organism evidence="2 3">
    <name type="scientific">Stegodyphus mimosarum</name>
    <name type="common">African social velvet spider</name>
    <dbReference type="NCBI Taxonomy" id="407821"/>
    <lineage>
        <taxon>Eukaryota</taxon>
        <taxon>Metazoa</taxon>
        <taxon>Ecdysozoa</taxon>
        <taxon>Arthropoda</taxon>
        <taxon>Chelicerata</taxon>
        <taxon>Arachnida</taxon>
        <taxon>Araneae</taxon>
        <taxon>Araneomorphae</taxon>
        <taxon>Entelegynae</taxon>
        <taxon>Eresoidea</taxon>
        <taxon>Eresidae</taxon>
        <taxon>Stegodyphus</taxon>
    </lineage>
</organism>
<protein>
    <recommendedName>
        <fullName evidence="1">Reverse transcriptase domain-containing protein</fullName>
    </recommendedName>
</protein>
<dbReference type="OrthoDB" id="415068at2759"/>
<name>A0A087TTQ5_STEMI</name>
<proteinExistence type="predicted"/>
<evidence type="ECO:0000313" key="2">
    <source>
        <dbReference type="EMBL" id="KFM68494.1"/>
    </source>
</evidence>
<gene>
    <name evidence="2" type="ORF">X975_08935</name>
</gene>
<keyword evidence="3" id="KW-1185">Reference proteome</keyword>
<accession>A0A087TTQ5</accession>
<evidence type="ECO:0000313" key="3">
    <source>
        <dbReference type="Proteomes" id="UP000054359"/>
    </source>
</evidence>
<feature type="non-terminal residue" evidence="2">
    <location>
        <position position="72"/>
    </location>
</feature>
<evidence type="ECO:0000259" key="1">
    <source>
        <dbReference type="PROSITE" id="PS50878"/>
    </source>
</evidence>
<dbReference type="PROSITE" id="PS50878">
    <property type="entry name" value="RT_POL"/>
    <property type="match status" value="1"/>
</dbReference>
<dbReference type="EMBL" id="KK116692">
    <property type="protein sequence ID" value="KFM68494.1"/>
    <property type="molecule type" value="Genomic_DNA"/>
</dbReference>
<feature type="domain" description="Reverse transcriptase" evidence="1">
    <location>
        <begin position="1"/>
        <end position="72"/>
    </location>
</feature>
<reference evidence="2 3" key="1">
    <citation type="submission" date="2013-11" db="EMBL/GenBank/DDBJ databases">
        <title>Genome sequencing of Stegodyphus mimosarum.</title>
        <authorList>
            <person name="Bechsgaard J."/>
        </authorList>
    </citation>
    <scope>NUCLEOTIDE SEQUENCE [LARGE SCALE GENOMIC DNA]</scope>
</reference>
<dbReference type="AlphaFoldDB" id="A0A087TTQ5"/>
<dbReference type="Proteomes" id="UP000054359">
    <property type="component" value="Unassembled WGS sequence"/>
</dbReference>
<dbReference type="InterPro" id="IPR000477">
    <property type="entry name" value="RT_dom"/>
</dbReference>